<reference evidence="1 2" key="1">
    <citation type="journal article" date="2013" name="Syst. Appl. Microbiol.">
        <title>Phylogenetic position and virulence apparatus of the pear flower necrosis pathogen Erwinia piriflorinigrans CFBP 5888T as assessed by comparative genomics.</title>
        <authorList>
            <person name="Smits T.H."/>
            <person name="Rezzonico F."/>
            <person name="Lopez M.M."/>
            <person name="Blom J."/>
            <person name="Goesmann A."/>
            <person name="Frey J.E."/>
            <person name="Duffy B."/>
        </authorList>
    </citation>
    <scope>NUCLEOTIDE SEQUENCE [LARGE SCALE GENOMIC DNA]</scope>
    <source>
        <strain evidence="2">CFBP5888</strain>
    </source>
</reference>
<keyword evidence="2" id="KW-1185">Reference proteome</keyword>
<evidence type="ECO:0000313" key="1">
    <source>
        <dbReference type="EMBL" id="CCG87838.1"/>
    </source>
</evidence>
<organism evidence="1 2">
    <name type="scientific">Erwinia piriflorinigrans CFBP 5888</name>
    <dbReference type="NCBI Taxonomy" id="1161919"/>
    <lineage>
        <taxon>Bacteria</taxon>
        <taxon>Pseudomonadati</taxon>
        <taxon>Pseudomonadota</taxon>
        <taxon>Gammaproteobacteria</taxon>
        <taxon>Enterobacterales</taxon>
        <taxon>Erwiniaceae</taxon>
        <taxon>Erwinia</taxon>
    </lineage>
</organism>
<evidence type="ECO:0000313" key="2">
    <source>
        <dbReference type="Proteomes" id="UP000018217"/>
    </source>
</evidence>
<gene>
    <name evidence="1" type="ORF">EPIR_2475</name>
</gene>
<accession>V5ZA58</accession>
<dbReference type="EMBL" id="CAHS01000015">
    <property type="protein sequence ID" value="CCG87838.1"/>
    <property type="molecule type" value="Genomic_DNA"/>
</dbReference>
<name>V5ZA58_9GAMM</name>
<proteinExistence type="predicted"/>
<sequence>MWFIPMILPKDEPQDWGCAIGQSSSGDAVADFRHENAVGQIKRGARNSSASLSWRRQSDYAVRRLAS</sequence>
<comment type="caution">
    <text evidence="1">The sequence shown here is derived from an EMBL/GenBank/DDBJ whole genome shotgun (WGS) entry which is preliminary data.</text>
</comment>
<dbReference type="Proteomes" id="UP000018217">
    <property type="component" value="Unassembled WGS sequence"/>
</dbReference>
<protein>
    <submittedName>
        <fullName evidence="1">Uncharacterized protein</fullName>
    </submittedName>
</protein>
<dbReference type="AlphaFoldDB" id="V5ZA58"/>